<dbReference type="GO" id="GO:0005096">
    <property type="term" value="F:GTPase activator activity"/>
    <property type="evidence" value="ECO:0007669"/>
    <property type="project" value="TreeGrafter"/>
</dbReference>
<dbReference type="PANTHER" id="PTHR22957:SF597">
    <property type="entry name" value="RAB-GAP TBC DOMAIN-CONTAINING PROTEIN"/>
    <property type="match status" value="1"/>
</dbReference>
<evidence type="ECO:0000313" key="3">
    <source>
        <dbReference type="Proteomes" id="UP001055439"/>
    </source>
</evidence>
<protein>
    <submittedName>
        <fullName evidence="2">TBC domain containing protein</fullName>
    </submittedName>
</protein>
<dbReference type="PROSITE" id="PS50086">
    <property type="entry name" value="TBC_RABGAP"/>
    <property type="match status" value="1"/>
</dbReference>
<dbReference type="InterPro" id="IPR000195">
    <property type="entry name" value="Rab-GAP-TBC_dom"/>
</dbReference>
<evidence type="ECO:0000313" key="2">
    <source>
        <dbReference type="EMBL" id="URD96570.1"/>
    </source>
</evidence>
<feature type="domain" description="Rab-GAP TBC" evidence="1">
    <location>
        <begin position="64"/>
        <end position="325"/>
    </location>
</feature>
<proteinExistence type="predicted"/>
<dbReference type="AlphaFoldDB" id="A0A9E7JWT4"/>
<name>A0A9E7JWT4_9LILI</name>
<dbReference type="FunFam" id="1.10.8.270:FF:000025">
    <property type="entry name" value="TBC1 domain family member 15-like"/>
    <property type="match status" value="1"/>
</dbReference>
<keyword evidence="3" id="KW-1185">Reference proteome</keyword>
<dbReference type="Gene3D" id="1.10.8.270">
    <property type="entry name" value="putative rabgap domain of human tbc1 domain family member 14 like domains"/>
    <property type="match status" value="1"/>
</dbReference>
<sequence length="331" mass="37954">MMWRDSGVPADSFYEARTECAEGPKSKFKIKAGKTLSARRWHAAFSPEGCLDIASVLSRIQRGGVHPSIRGEVWEFLVGCFDPKSTFDEREQLRQHRRVQYARWKEVCQELDSHVGSGRIITAPVITEDGQPIQDPLVLQEANPDHVPSSREQATGGSESNAHVCLDKQIIEWKLTLHQIGLDVLRTDRTLVFYEKKENLAKLWDILAVYAWIDKDVGYCQGMSDLCSPIIILLEDEADAFWCFERLMRKLRGNFKCTERSVGVENQLQSLASITQVLDPKLHQHLETLGGGDYLFAVRMFMVLFRRELSFGDSLYLWESQSWPSRRMRCL</sequence>
<dbReference type="Pfam" id="PF00566">
    <property type="entry name" value="RabGAP-TBC"/>
    <property type="match status" value="1"/>
</dbReference>
<dbReference type="EMBL" id="CP097506">
    <property type="protein sequence ID" value="URD96570.1"/>
    <property type="molecule type" value="Genomic_DNA"/>
</dbReference>
<dbReference type="OrthoDB" id="10264062at2759"/>
<reference evidence="2" key="1">
    <citation type="submission" date="2022-05" db="EMBL/GenBank/DDBJ databases">
        <title>The Musa troglodytarum L. genome provides insights into the mechanism of non-climacteric behaviour and enrichment of carotenoids.</title>
        <authorList>
            <person name="Wang J."/>
        </authorList>
    </citation>
    <scope>NUCLEOTIDE SEQUENCE</scope>
    <source>
        <tissue evidence="2">Leaf</tissue>
    </source>
</reference>
<organism evidence="2 3">
    <name type="scientific">Musa troglodytarum</name>
    <name type="common">fe'i banana</name>
    <dbReference type="NCBI Taxonomy" id="320322"/>
    <lineage>
        <taxon>Eukaryota</taxon>
        <taxon>Viridiplantae</taxon>
        <taxon>Streptophyta</taxon>
        <taxon>Embryophyta</taxon>
        <taxon>Tracheophyta</taxon>
        <taxon>Spermatophyta</taxon>
        <taxon>Magnoliopsida</taxon>
        <taxon>Liliopsida</taxon>
        <taxon>Zingiberales</taxon>
        <taxon>Musaceae</taxon>
        <taxon>Musa</taxon>
    </lineage>
</organism>
<accession>A0A9E7JWT4</accession>
<dbReference type="SMART" id="SM00164">
    <property type="entry name" value="TBC"/>
    <property type="match status" value="1"/>
</dbReference>
<dbReference type="SUPFAM" id="SSF47923">
    <property type="entry name" value="Ypt/Rab-GAP domain of gyp1p"/>
    <property type="match status" value="1"/>
</dbReference>
<dbReference type="Proteomes" id="UP001055439">
    <property type="component" value="Chromosome 4"/>
</dbReference>
<dbReference type="Gene3D" id="1.10.472.80">
    <property type="entry name" value="Ypt/Rab-GAP domain of gyp1p, domain 3"/>
    <property type="match status" value="1"/>
</dbReference>
<dbReference type="PANTHER" id="PTHR22957">
    <property type="entry name" value="TBC1 DOMAIN FAMILY MEMBER GTPASE-ACTIVATING PROTEIN"/>
    <property type="match status" value="1"/>
</dbReference>
<evidence type="ECO:0000259" key="1">
    <source>
        <dbReference type="PROSITE" id="PS50086"/>
    </source>
</evidence>
<dbReference type="InterPro" id="IPR035969">
    <property type="entry name" value="Rab-GAP_TBC_sf"/>
</dbReference>
<gene>
    <name evidence="2" type="ORF">MUK42_29355</name>
</gene>